<sequence length="54" mass="6436">IYEKLQTDNALQKWHYNPVQSEKIQENILKKITINIKNIIANLLIEMIQDTKLK</sequence>
<feature type="non-terminal residue" evidence="1">
    <location>
        <position position="54"/>
    </location>
</feature>
<protein>
    <submittedName>
        <fullName evidence="1">17301_t:CDS:1</fullName>
    </submittedName>
</protein>
<evidence type="ECO:0000313" key="1">
    <source>
        <dbReference type="EMBL" id="CAG8809694.1"/>
    </source>
</evidence>
<dbReference type="Proteomes" id="UP000789920">
    <property type="component" value="Unassembled WGS sequence"/>
</dbReference>
<comment type="caution">
    <text evidence="1">The sequence shown here is derived from an EMBL/GenBank/DDBJ whole genome shotgun (WGS) entry which is preliminary data.</text>
</comment>
<name>A0ACA9RTB1_9GLOM</name>
<reference evidence="1" key="1">
    <citation type="submission" date="2021-06" db="EMBL/GenBank/DDBJ databases">
        <authorList>
            <person name="Kallberg Y."/>
            <person name="Tangrot J."/>
            <person name="Rosling A."/>
        </authorList>
    </citation>
    <scope>NUCLEOTIDE SEQUENCE</scope>
    <source>
        <strain evidence="1">MA461A</strain>
    </source>
</reference>
<keyword evidence="2" id="KW-1185">Reference proteome</keyword>
<proteinExistence type="predicted"/>
<feature type="non-terminal residue" evidence="1">
    <location>
        <position position="1"/>
    </location>
</feature>
<gene>
    <name evidence="1" type="ORF">RPERSI_LOCUS22920</name>
</gene>
<organism evidence="1 2">
    <name type="scientific">Racocetra persica</name>
    <dbReference type="NCBI Taxonomy" id="160502"/>
    <lineage>
        <taxon>Eukaryota</taxon>
        <taxon>Fungi</taxon>
        <taxon>Fungi incertae sedis</taxon>
        <taxon>Mucoromycota</taxon>
        <taxon>Glomeromycotina</taxon>
        <taxon>Glomeromycetes</taxon>
        <taxon>Diversisporales</taxon>
        <taxon>Gigasporaceae</taxon>
        <taxon>Racocetra</taxon>
    </lineage>
</organism>
<accession>A0ACA9RTB1</accession>
<evidence type="ECO:0000313" key="2">
    <source>
        <dbReference type="Proteomes" id="UP000789920"/>
    </source>
</evidence>
<dbReference type="EMBL" id="CAJVQC010070412">
    <property type="protein sequence ID" value="CAG8809694.1"/>
    <property type="molecule type" value="Genomic_DNA"/>
</dbReference>